<evidence type="ECO:0000256" key="1">
    <source>
        <dbReference type="ARBA" id="ARBA00022737"/>
    </source>
</evidence>
<sequence length="182" mass="19876">MEGSTALSGKVVFVAAGEAHSLILTGDGRVYSWGRGMFGRLGTGSEVDELFPIQVKFETCEEKRLNFVGVAAGAYHSLALAGFVHFFVLVEPSEAPCTLGMLEFFPDYDVNNNHKDLLQENESPFSLNSRITSPPPYSRVNGLWSDNPLLLTHEEITKKHMMDRSGVGATTSVSFTANVLEC</sequence>
<keyword evidence="1" id="KW-0677">Repeat</keyword>
<organism evidence="3 4">
    <name type="scientific">Salix viminalis</name>
    <name type="common">Common osier</name>
    <name type="synonym">Basket willow</name>
    <dbReference type="NCBI Taxonomy" id="40686"/>
    <lineage>
        <taxon>Eukaryota</taxon>
        <taxon>Viridiplantae</taxon>
        <taxon>Streptophyta</taxon>
        <taxon>Embryophyta</taxon>
        <taxon>Tracheophyta</taxon>
        <taxon>Spermatophyta</taxon>
        <taxon>Magnoliopsida</taxon>
        <taxon>eudicotyledons</taxon>
        <taxon>Gunneridae</taxon>
        <taxon>Pentapetalae</taxon>
        <taxon>rosids</taxon>
        <taxon>fabids</taxon>
        <taxon>Malpighiales</taxon>
        <taxon>Salicaceae</taxon>
        <taxon>Saliceae</taxon>
        <taxon>Salix</taxon>
    </lineage>
</organism>
<dbReference type="PROSITE" id="PS50012">
    <property type="entry name" value="RCC1_3"/>
    <property type="match status" value="1"/>
</dbReference>
<dbReference type="OrthoDB" id="61110at2759"/>
<feature type="repeat" description="RCC1" evidence="2">
    <location>
        <begin position="28"/>
        <end position="83"/>
    </location>
</feature>
<comment type="caution">
    <text evidence="3">The sequence shown here is derived from an EMBL/GenBank/DDBJ whole genome shotgun (WGS) entry which is preliminary data.</text>
</comment>
<dbReference type="PANTHER" id="PTHR22872:SF2">
    <property type="entry name" value="INHIBITOR OF BRUTON TYROSINE KINASE"/>
    <property type="match status" value="1"/>
</dbReference>
<dbReference type="PANTHER" id="PTHR22872">
    <property type="entry name" value="BTK-BINDING PROTEIN-RELATED"/>
    <property type="match status" value="1"/>
</dbReference>
<dbReference type="Pfam" id="PF00415">
    <property type="entry name" value="RCC1"/>
    <property type="match status" value="1"/>
</dbReference>
<gene>
    <name evidence="3" type="ORF">OIU85_013086</name>
</gene>
<name>A0A9Q0NQP5_SALVM</name>
<dbReference type="Gene3D" id="2.130.10.30">
    <property type="entry name" value="Regulator of chromosome condensation 1/beta-lactamase-inhibitor protein II"/>
    <property type="match status" value="1"/>
</dbReference>
<keyword evidence="4" id="KW-1185">Reference proteome</keyword>
<accession>A0A9Q0NQP5</accession>
<protein>
    <submittedName>
        <fullName evidence="3">REGULATOR OF CHROMOSOME CONDENSATION</fullName>
    </submittedName>
</protein>
<evidence type="ECO:0000256" key="2">
    <source>
        <dbReference type="PROSITE-ProRule" id="PRU00235"/>
    </source>
</evidence>
<reference evidence="3 4" key="1">
    <citation type="journal article" date="2023" name="Int. J. Mol. Sci.">
        <title>De Novo Assembly and Annotation of 11 Diverse Shrub Willow (Salix) Genomes Reveals Novel Gene Organization in Sex-Linked Regions.</title>
        <authorList>
            <person name="Hyden B."/>
            <person name="Feng K."/>
            <person name="Yates T.B."/>
            <person name="Jawdy S."/>
            <person name="Cereghino C."/>
            <person name="Smart L.B."/>
            <person name="Muchero W."/>
        </authorList>
    </citation>
    <scope>NUCLEOTIDE SEQUENCE [LARGE SCALE GENOMIC DNA]</scope>
    <source>
        <tissue evidence="3">Shoot tip</tissue>
    </source>
</reference>
<proteinExistence type="predicted"/>
<dbReference type="Proteomes" id="UP001151529">
    <property type="component" value="Chromosome 18"/>
</dbReference>
<evidence type="ECO:0000313" key="3">
    <source>
        <dbReference type="EMBL" id="KAJ6674152.1"/>
    </source>
</evidence>
<dbReference type="SUPFAM" id="SSF50985">
    <property type="entry name" value="RCC1/BLIP-II"/>
    <property type="match status" value="1"/>
</dbReference>
<dbReference type="InterPro" id="IPR009091">
    <property type="entry name" value="RCC1/BLIP-II"/>
</dbReference>
<dbReference type="EMBL" id="JAPFFL010000017">
    <property type="protein sequence ID" value="KAJ6674152.1"/>
    <property type="molecule type" value="Genomic_DNA"/>
</dbReference>
<dbReference type="InterPro" id="IPR000408">
    <property type="entry name" value="Reg_chr_condens"/>
</dbReference>
<dbReference type="InterPro" id="IPR051625">
    <property type="entry name" value="Signaling_Regulatory_Domain"/>
</dbReference>
<evidence type="ECO:0000313" key="4">
    <source>
        <dbReference type="Proteomes" id="UP001151529"/>
    </source>
</evidence>
<dbReference type="AlphaFoldDB" id="A0A9Q0NQP5"/>